<evidence type="ECO:0000313" key="3">
    <source>
        <dbReference type="Proteomes" id="UP000019487"/>
    </source>
</evidence>
<reference evidence="2 3" key="1">
    <citation type="journal article" date="2014" name="Genome Announc.">
        <title>Draft genome sequence of Sclerotinia borealis, a psychrophilic plant pathogenic fungus.</title>
        <authorList>
            <person name="Mardanov A.V."/>
            <person name="Beletsky A.V."/>
            <person name="Kadnikov V.V."/>
            <person name="Ignatov A.N."/>
            <person name="Ravin N.V."/>
        </authorList>
    </citation>
    <scope>NUCLEOTIDE SEQUENCE [LARGE SCALE GENOMIC DNA]</scope>
    <source>
        <strain evidence="3">F-4157</strain>
    </source>
</reference>
<dbReference type="HOGENOM" id="CLU_1807339_0_0_1"/>
<dbReference type="OrthoDB" id="2841597at2759"/>
<comment type="caution">
    <text evidence="2">The sequence shown here is derived from an EMBL/GenBank/DDBJ whole genome shotgun (WGS) entry which is preliminary data.</text>
</comment>
<proteinExistence type="predicted"/>
<feature type="compositionally biased region" description="Basic residues" evidence="1">
    <location>
        <begin position="1"/>
        <end position="11"/>
    </location>
</feature>
<dbReference type="AlphaFoldDB" id="W9CD22"/>
<dbReference type="EMBL" id="AYSA01000365">
    <property type="protein sequence ID" value="ESZ92719.1"/>
    <property type="molecule type" value="Genomic_DNA"/>
</dbReference>
<accession>W9CD22</accession>
<sequence length="143" mass="16488">MYGARTSHRRFVPNPRYPRDTRVRPRKPKWHGKGYREHGSTFFFQLHRSFSGGNGFSRSFQVRELQNMHELLDSLQREVARECSVPEEFHFDFFVRKTKIEGEEALVGSIFDGGETVYAKGTEYVSGGLFGAPWVAKKRRGGA</sequence>
<organism evidence="2 3">
    <name type="scientific">Sclerotinia borealis (strain F-4128)</name>
    <dbReference type="NCBI Taxonomy" id="1432307"/>
    <lineage>
        <taxon>Eukaryota</taxon>
        <taxon>Fungi</taxon>
        <taxon>Dikarya</taxon>
        <taxon>Ascomycota</taxon>
        <taxon>Pezizomycotina</taxon>
        <taxon>Leotiomycetes</taxon>
        <taxon>Helotiales</taxon>
        <taxon>Sclerotiniaceae</taxon>
        <taxon>Sclerotinia</taxon>
    </lineage>
</organism>
<dbReference type="Proteomes" id="UP000019487">
    <property type="component" value="Unassembled WGS sequence"/>
</dbReference>
<evidence type="ECO:0000313" key="2">
    <source>
        <dbReference type="EMBL" id="ESZ92719.1"/>
    </source>
</evidence>
<protein>
    <submittedName>
        <fullName evidence="2">Uncharacterized protein</fullName>
    </submittedName>
</protein>
<evidence type="ECO:0000256" key="1">
    <source>
        <dbReference type="SAM" id="MobiDB-lite"/>
    </source>
</evidence>
<feature type="region of interest" description="Disordered" evidence="1">
    <location>
        <begin position="1"/>
        <end position="31"/>
    </location>
</feature>
<gene>
    <name evidence="2" type="ORF">SBOR_6884</name>
</gene>
<name>W9CD22_SCLBF</name>
<keyword evidence="3" id="KW-1185">Reference proteome</keyword>